<dbReference type="Gene3D" id="3.50.50.60">
    <property type="entry name" value="FAD/NAD(P)-binding domain"/>
    <property type="match status" value="1"/>
</dbReference>
<feature type="region of interest" description="Disordered" evidence="5">
    <location>
        <begin position="427"/>
        <end position="461"/>
    </location>
</feature>
<reference evidence="7" key="1">
    <citation type="submission" date="2021-11" db="EMBL/GenBank/DDBJ databases">
        <authorList>
            <person name="Herlambang A."/>
            <person name="Guo Y."/>
            <person name="Takashima Y."/>
            <person name="Nishizawa T."/>
        </authorList>
    </citation>
    <scope>NUCLEOTIDE SEQUENCE</scope>
    <source>
        <strain evidence="7">E1425</strain>
    </source>
</reference>
<sequence length="461" mass="52029">MLAILLDKARIPYEIYERTSGVKPLGSIMSLTANILAAIEQIGLLDELKAMSFPGNKVNIMYDNMEVAALFGNVDKDDEIGYEYFNFARPKFHELLLSKVPAEKIHYNKKVVSMDENEERVLIQCDDGTTYRGDILVGADGTYSEVRQSLYKTLQEKNLLPSSDAVEMKKGFLAMFGTTDPMDPEQYPFLKNEGSTFNQVIERGTSYSWAGFNIPENRVCWAVVSQIASTTKSEQTKFSSLGWGPESNHDFTDQVRDFKVPGCGTIGNLIDATPKDTICRVFLEEKLFKTWSFGRIVLIGDAAHKLLPSAGQGVVCALQDSVVLANCLYDLESLDKDAIHKTLLDFKEQRYHHVAELYEKIKINAVILHGQTLQERILRHVLLNWMPESIQRREIHKGFAYRPMVAFLPPIPKRGKIDLLPQKPSVRYEREQKKKREEEALKNKAAAEDGSSVTVSPIVAL</sequence>
<keyword evidence="8" id="KW-1185">Reference proteome</keyword>
<comment type="caution">
    <text evidence="7">The sequence shown here is derived from an EMBL/GenBank/DDBJ whole genome shotgun (WGS) entry which is preliminary data.</text>
</comment>
<dbReference type="InterPro" id="IPR002938">
    <property type="entry name" value="FAD-bd"/>
</dbReference>
<dbReference type="OrthoDB" id="9993796at2759"/>
<dbReference type="EMBL" id="BQFW01000009">
    <property type="protein sequence ID" value="GJJ74642.1"/>
    <property type="molecule type" value="Genomic_DNA"/>
</dbReference>
<evidence type="ECO:0000313" key="7">
    <source>
        <dbReference type="EMBL" id="GJJ74642.1"/>
    </source>
</evidence>
<dbReference type="PRINTS" id="PR00420">
    <property type="entry name" value="RNGMNOXGNASE"/>
</dbReference>
<reference evidence="7" key="2">
    <citation type="journal article" date="2022" name="Microbiol. Resour. Announc.">
        <title>Whole-Genome Sequence of Entomortierella parvispora E1425, a Mucoromycotan Fungus Associated with Burkholderiaceae-Related Endosymbiotic Bacteria.</title>
        <authorList>
            <person name="Herlambang A."/>
            <person name="Guo Y."/>
            <person name="Takashima Y."/>
            <person name="Narisawa K."/>
            <person name="Ohta H."/>
            <person name="Nishizawa T."/>
        </authorList>
    </citation>
    <scope>NUCLEOTIDE SEQUENCE</scope>
    <source>
        <strain evidence="7">E1425</strain>
    </source>
</reference>
<keyword evidence="4" id="KW-0560">Oxidoreductase</keyword>
<dbReference type="PANTHER" id="PTHR47356">
    <property type="entry name" value="FAD-DEPENDENT MONOOXYGENASE ASQG-RELATED"/>
    <property type="match status" value="1"/>
</dbReference>
<gene>
    <name evidence="7" type="ORF">EMPS_07000</name>
</gene>
<evidence type="ECO:0000256" key="3">
    <source>
        <dbReference type="ARBA" id="ARBA00022827"/>
    </source>
</evidence>
<protein>
    <recommendedName>
        <fullName evidence="6">FAD-binding domain-containing protein</fullName>
    </recommendedName>
</protein>
<name>A0A9P3HE22_9FUNG</name>
<keyword evidence="2" id="KW-0285">Flavoprotein</keyword>
<evidence type="ECO:0000256" key="1">
    <source>
        <dbReference type="ARBA" id="ARBA00007992"/>
    </source>
</evidence>
<dbReference type="InterPro" id="IPR050562">
    <property type="entry name" value="FAD_mOase_fung"/>
</dbReference>
<evidence type="ECO:0000259" key="6">
    <source>
        <dbReference type="Pfam" id="PF01494"/>
    </source>
</evidence>
<dbReference type="Proteomes" id="UP000827284">
    <property type="component" value="Unassembled WGS sequence"/>
</dbReference>
<proteinExistence type="inferred from homology"/>
<dbReference type="GO" id="GO:0004497">
    <property type="term" value="F:monooxygenase activity"/>
    <property type="evidence" value="ECO:0007669"/>
    <property type="project" value="InterPro"/>
</dbReference>
<feature type="compositionally biased region" description="Basic and acidic residues" evidence="5">
    <location>
        <begin position="427"/>
        <end position="447"/>
    </location>
</feature>
<evidence type="ECO:0000313" key="8">
    <source>
        <dbReference type="Proteomes" id="UP000827284"/>
    </source>
</evidence>
<comment type="similarity">
    <text evidence="1">Belongs to the paxM FAD-dependent monooxygenase family.</text>
</comment>
<dbReference type="AlphaFoldDB" id="A0A9P3HE22"/>
<accession>A0A9P3HE22</accession>
<evidence type="ECO:0000256" key="5">
    <source>
        <dbReference type="SAM" id="MobiDB-lite"/>
    </source>
</evidence>
<dbReference type="PANTHER" id="PTHR47356:SF2">
    <property type="entry name" value="FAD-BINDING DOMAIN-CONTAINING PROTEIN-RELATED"/>
    <property type="match status" value="1"/>
</dbReference>
<dbReference type="Pfam" id="PF01494">
    <property type="entry name" value="FAD_binding_3"/>
    <property type="match status" value="1"/>
</dbReference>
<dbReference type="InterPro" id="IPR036188">
    <property type="entry name" value="FAD/NAD-bd_sf"/>
</dbReference>
<evidence type="ECO:0000256" key="2">
    <source>
        <dbReference type="ARBA" id="ARBA00022630"/>
    </source>
</evidence>
<evidence type="ECO:0000256" key="4">
    <source>
        <dbReference type="ARBA" id="ARBA00023002"/>
    </source>
</evidence>
<feature type="domain" description="FAD-binding" evidence="6">
    <location>
        <begin position="284"/>
        <end position="355"/>
    </location>
</feature>
<keyword evidence="3" id="KW-0274">FAD</keyword>
<dbReference type="GO" id="GO:0071949">
    <property type="term" value="F:FAD binding"/>
    <property type="evidence" value="ECO:0007669"/>
    <property type="project" value="InterPro"/>
</dbReference>
<organism evidence="7 8">
    <name type="scientific">Entomortierella parvispora</name>
    <dbReference type="NCBI Taxonomy" id="205924"/>
    <lineage>
        <taxon>Eukaryota</taxon>
        <taxon>Fungi</taxon>
        <taxon>Fungi incertae sedis</taxon>
        <taxon>Mucoromycota</taxon>
        <taxon>Mortierellomycotina</taxon>
        <taxon>Mortierellomycetes</taxon>
        <taxon>Mortierellales</taxon>
        <taxon>Mortierellaceae</taxon>
        <taxon>Entomortierella</taxon>
    </lineage>
</organism>
<dbReference type="SUPFAM" id="SSF51905">
    <property type="entry name" value="FAD/NAD(P)-binding domain"/>
    <property type="match status" value="1"/>
</dbReference>